<dbReference type="PANTHER" id="PTHR12509">
    <property type="entry name" value="SPERMATOGENESIS-ASSOCIATED 4-RELATED"/>
    <property type="match status" value="1"/>
</dbReference>
<evidence type="ECO:0000313" key="3">
    <source>
        <dbReference type="RefSeq" id="XP_015178144.1"/>
    </source>
</evidence>
<evidence type="ECO:0000259" key="1">
    <source>
        <dbReference type="PROSITE" id="PS50021"/>
    </source>
</evidence>
<dbReference type="Proteomes" id="UP000694924">
    <property type="component" value="Unplaced"/>
</dbReference>
<reference evidence="3" key="1">
    <citation type="submission" date="2025-08" db="UniProtKB">
        <authorList>
            <consortium name="RefSeq"/>
        </authorList>
    </citation>
    <scope>IDENTIFICATION</scope>
    <source>
        <tissue evidence="3">Whole body</tissue>
    </source>
</reference>
<dbReference type="Gene3D" id="1.10.418.10">
    <property type="entry name" value="Calponin-like domain"/>
    <property type="match status" value="1"/>
</dbReference>
<sequence length="222" mass="25966">MESINENKLDEIYAWLDQITFSRPKKNISRDFSDGVFMAELLKRYYPKYVDIHNYVPGNSIAKKIDNWNILNRKILSKIDMKLGKDVINQLANSQSGIIEKVLIDLRGKILKDCNNDQDSLYLDYEENGRVVDVKPILNPEEVANRTVPRHIFIRLKQELQERNETINTLHQKISHLESLIKLKDQRIVDLTTQVKRPMTDVSTSRINVLPNYEITKVRMNS</sequence>
<dbReference type="InterPro" id="IPR052111">
    <property type="entry name" value="Spermatogenesis_Ciliary_MAP"/>
</dbReference>
<dbReference type="PANTHER" id="PTHR12509:SF9">
    <property type="entry name" value="SPERM FLAGELLAR PROTEIN 1 ISOFORM X1"/>
    <property type="match status" value="1"/>
</dbReference>
<name>A0ABM1ID57_POLDO</name>
<dbReference type="Pfam" id="PF06294">
    <property type="entry name" value="CH_2"/>
    <property type="match status" value="1"/>
</dbReference>
<dbReference type="SUPFAM" id="SSF47576">
    <property type="entry name" value="Calponin-homology domain, CH-domain"/>
    <property type="match status" value="1"/>
</dbReference>
<keyword evidence="2" id="KW-1185">Reference proteome</keyword>
<gene>
    <name evidence="3" type="primary">LOC107067287</name>
</gene>
<evidence type="ECO:0000313" key="2">
    <source>
        <dbReference type="Proteomes" id="UP000694924"/>
    </source>
</evidence>
<dbReference type="InterPro" id="IPR001715">
    <property type="entry name" value="CH_dom"/>
</dbReference>
<dbReference type="PROSITE" id="PS50021">
    <property type="entry name" value="CH"/>
    <property type="match status" value="1"/>
</dbReference>
<dbReference type="InterPro" id="IPR010441">
    <property type="entry name" value="CH_2"/>
</dbReference>
<accession>A0ABM1ID57</accession>
<feature type="domain" description="Calponin-homology (CH)" evidence="1">
    <location>
        <begin position="6"/>
        <end position="111"/>
    </location>
</feature>
<dbReference type="InterPro" id="IPR036872">
    <property type="entry name" value="CH_dom_sf"/>
</dbReference>
<dbReference type="RefSeq" id="XP_015178144.1">
    <property type="nucleotide sequence ID" value="XM_015322658.1"/>
</dbReference>
<organism evidence="2 3">
    <name type="scientific">Polistes dominula</name>
    <name type="common">European paper wasp</name>
    <name type="synonym">Vespa dominula</name>
    <dbReference type="NCBI Taxonomy" id="743375"/>
    <lineage>
        <taxon>Eukaryota</taxon>
        <taxon>Metazoa</taxon>
        <taxon>Ecdysozoa</taxon>
        <taxon>Arthropoda</taxon>
        <taxon>Hexapoda</taxon>
        <taxon>Insecta</taxon>
        <taxon>Pterygota</taxon>
        <taxon>Neoptera</taxon>
        <taxon>Endopterygota</taxon>
        <taxon>Hymenoptera</taxon>
        <taxon>Apocrita</taxon>
        <taxon>Aculeata</taxon>
        <taxon>Vespoidea</taxon>
        <taxon>Vespidae</taxon>
        <taxon>Polistinae</taxon>
        <taxon>Polistini</taxon>
        <taxon>Polistes</taxon>
    </lineage>
</organism>
<protein>
    <submittedName>
        <fullName evidence="3">Sperm flagellar protein 1-like</fullName>
    </submittedName>
</protein>
<proteinExistence type="predicted"/>
<dbReference type="GeneID" id="107067287"/>